<dbReference type="AlphaFoldDB" id="A0A838B878"/>
<evidence type="ECO:0000313" key="2">
    <source>
        <dbReference type="Proteomes" id="UP000558284"/>
    </source>
</evidence>
<comment type="caution">
    <text evidence="1">The sequence shown here is derived from an EMBL/GenBank/DDBJ whole genome shotgun (WGS) entry which is preliminary data.</text>
</comment>
<accession>A0A838B878</accession>
<protein>
    <submittedName>
        <fullName evidence="1">Uncharacterized protein</fullName>
    </submittedName>
</protein>
<evidence type="ECO:0000313" key="1">
    <source>
        <dbReference type="EMBL" id="MBA1142342.1"/>
    </source>
</evidence>
<dbReference type="RefSeq" id="WP_181059177.1">
    <property type="nucleotide sequence ID" value="NZ_JACDTY010000009.1"/>
</dbReference>
<sequence length="58" mass="6431">MKARDPHALPTEKTPEGEQTLISGVRPVTARDRLCLSHGRALAATQGAKAARYRSFRW</sequence>
<name>A0A838B878_9HYPH</name>
<proteinExistence type="predicted"/>
<dbReference type="EMBL" id="JACDTY010000009">
    <property type="protein sequence ID" value="MBA1142342.1"/>
    <property type="molecule type" value="Genomic_DNA"/>
</dbReference>
<reference evidence="1 2" key="1">
    <citation type="submission" date="2020-07" db="EMBL/GenBank/DDBJ databases">
        <title>Definition of the novel symbiovar canariense within Mesorhizobium novociceri, a new species of genus Mesorhizobium nodulating Cicer canariense in the Caldera de Taburiente National Park (La Palma, Canary Islands).</title>
        <authorList>
            <person name="Leon-Barrios M."/>
            <person name="Perez-Yepez J."/>
            <person name="Flores-Felix J.D."/>
            <person name="Ramirez-Baena M.H."/>
            <person name="Pulido-Suarez L."/>
            <person name="Igual J.M."/>
            <person name="Velazquez E."/>
            <person name="Peix A."/>
        </authorList>
    </citation>
    <scope>NUCLEOTIDE SEQUENCE [LARGE SCALE GENOMIC DNA]</scope>
    <source>
        <strain evidence="1 2">CCANP35</strain>
    </source>
</reference>
<gene>
    <name evidence="1" type="ORF">H0241_19000</name>
</gene>
<keyword evidence="2" id="KW-1185">Reference proteome</keyword>
<dbReference type="Proteomes" id="UP000558284">
    <property type="component" value="Unassembled WGS sequence"/>
</dbReference>
<organism evidence="1 2">
    <name type="scientific">Mesorhizobium neociceri</name>
    <dbReference type="NCBI Taxonomy" id="1307853"/>
    <lineage>
        <taxon>Bacteria</taxon>
        <taxon>Pseudomonadati</taxon>
        <taxon>Pseudomonadota</taxon>
        <taxon>Alphaproteobacteria</taxon>
        <taxon>Hyphomicrobiales</taxon>
        <taxon>Phyllobacteriaceae</taxon>
        <taxon>Mesorhizobium</taxon>
    </lineage>
</organism>